<dbReference type="Gene3D" id="2.40.128.340">
    <property type="match status" value="1"/>
</dbReference>
<dbReference type="InterPro" id="IPR051333">
    <property type="entry name" value="CLIP_Serine_Protease"/>
</dbReference>
<dbReference type="InterPro" id="IPR001314">
    <property type="entry name" value="Peptidase_S1A"/>
</dbReference>
<dbReference type="PANTHER" id="PTHR24260">
    <property type="match status" value="1"/>
</dbReference>
<keyword evidence="4" id="KW-1185">Reference proteome</keyword>
<evidence type="ECO:0000256" key="1">
    <source>
        <dbReference type="ARBA" id="ARBA00022729"/>
    </source>
</evidence>
<gene>
    <name evidence="3" type="ORF">GCM10010249_53340</name>
</gene>
<dbReference type="Gene3D" id="2.40.10.10">
    <property type="entry name" value="Trypsin-like serine proteases"/>
    <property type="match status" value="1"/>
</dbReference>
<dbReference type="RefSeq" id="WP_189537688.1">
    <property type="nucleotide sequence ID" value="NZ_BMSV01000012.1"/>
</dbReference>
<dbReference type="GO" id="GO:0006508">
    <property type="term" value="P:proteolysis"/>
    <property type="evidence" value="ECO:0007669"/>
    <property type="project" value="InterPro"/>
</dbReference>
<dbReference type="Pfam" id="PF00089">
    <property type="entry name" value="Trypsin"/>
    <property type="match status" value="1"/>
</dbReference>
<dbReference type="Gene3D" id="2.130.10.130">
    <property type="entry name" value="Integrin alpha, N-terminal"/>
    <property type="match status" value="1"/>
</dbReference>
<comment type="caution">
    <text evidence="3">The sequence shown here is derived from an EMBL/GenBank/DDBJ whole genome shotgun (WGS) entry which is preliminary data.</text>
</comment>
<proteinExistence type="predicted"/>
<protein>
    <submittedName>
        <fullName evidence="3">Hydrolase</fullName>
    </submittedName>
</protein>
<reference evidence="3" key="2">
    <citation type="submission" date="2020-09" db="EMBL/GenBank/DDBJ databases">
        <authorList>
            <person name="Sun Q."/>
            <person name="Ohkuma M."/>
        </authorList>
    </citation>
    <scope>NUCLEOTIDE SEQUENCE</scope>
    <source>
        <strain evidence="3">JCM 4335</strain>
    </source>
</reference>
<keyword evidence="1" id="KW-0732">Signal</keyword>
<evidence type="ECO:0000259" key="2">
    <source>
        <dbReference type="PROSITE" id="PS50240"/>
    </source>
</evidence>
<dbReference type="GO" id="GO:0004252">
    <property type="term" value="F:serine-type endopeptidase activity"/>
    <property type="evidence" value="ECO:0007669"/>
    <property type="project" value="InterPro"/>
</dbReference>
<sequence length="530" mass="55486">MPTLTPRNVTHLPGTTRAHRRYSAWLGSFTAIAVITPVALGGTSVHAVSGTTVTGDTYAFTAKIQIGEGDAVRACSGALVDSQWVLTAASCFTGGEGTLAPGSPALKAVATIGRQDLTTTAGHVTEIPQLVPHPGRDLVMARLATPTSAISPVPLSTTPPAAGDILGAAGYGRTQSEWIPRKLHTATFSAEAVSSTTISITGRTSSDAICKGDTGGPLLRPKDSAFEIVGINVRSWQGGCLGETETRTGALSTRVDDVAPWIQQLRLAPLVQQVSDVMTVADFNSDGRQDIATVLTDGSLHAFYGRADGALQYGRELWHDKGWGRVTKIVGGDFNGDGKADIAAISPLGALLLYPGTGHDTKLGAARSMWSDNTWDSSRPMDRYKVDGTGRDGIIVQAADGSLLGYPSQASGALTGGRVTLWPDKTWNKRLIAAGDMNGDIYDDVIAVAQDGKLHLYPGNAERKLGAARLLWHDTSWSGMKTVLAGDVNGDRKGDLLGRVNAGGLYWYAGDASGALAPGRLMWPTTASAN</sequence>
<dbReference type="SMART" id="SM00020">
    <property type="entry name" value="Tryp_SPc"/>
    <property type="match status" value="1"/>
</dbReference>
<evidence type="ECO:0000313" key="4">
    <source>
        <dbReference type="Proteomes" id="UP000654123"/>
    </source>
</evidence>
<dbReference type="InterPro" id="IPR013517">
    <property type="entry name" value="FG-GAP"/>
</dbReference>
<feature type="domain" description="Peptidase S1" evidence="2">
    <location>
        <begin position="39"/>
        <end position="267"/>
    </location>
</feature>
<dbReference type="InterPro" id="IPR001254">
    <property type="entry name" value="Trypsin_dom"/>
</dbReference>
<dbReference type="InterPro" id="IPR009003">
    <property type="entry name" value="Peptidase_S1_PA"/>
</dbReference>
<dbReference type="SUPFAM" id="SSF69318">
    <property type="entry name" value="Integrin alpha N-terminal domain"/>
    <property type="match status" value="1"/>
</dbReference>
<dbReference type="PRINTS" id="PR00722">
    <property type="entry name" value="CHYMOTRYPSIN"/>
</dbReference>
<evidence type="ECO:0000313" key="3">
    <source>
        <dbReference type="EMBL" id="GGQ27810.1"/>
    </source>
</evidence>
<accession>A0A918EPI2</accession>
<reference evidence="3" key="1">
    <citation type="journal article" date="2014" name="Int. J. Syst. Evol. Microbiol.">
        <title>Complete genome sequence of Corynebacterium casei LMG S-19264T (=DSM 44701T), isolated from a smear-ripened cheese.</title>
        <authorList>
            <consortium name="US DOE Joint Genome Institute (JGI-PGF)"/>
            <person name="Walter F."/>
            <person name="Albersmeier A."/>
            <person name="Kalinowski J."/>
            <person name="Ruckert C."/>
        </authorList>
    </citation>
    <scope>NUCLEOTIDE SEQUENCE</scope>
    <source>
        <strain evidence="3">JCM 4335</strain>
    </source>
</reference>
<dbReference type="Pfam" id="PF13517">
    <property type="entry name" value="FG-GAP_3"/>
    <property type="match status" value="1"/>
</dbReference>
<dbReference type="EMBL" id="BMSV01000012">
    <property type="protein sequence ID" value="GGQ27810.1"/>
    <property type="molecule type" value="Genomic_DNA"/>
</dbReference>
<dbReference type="InterPro" id="IPR028994">
    <property type="entry name" value="Integrin_alpha_N"/>
</dbReference>
<organism evidence="3 4">
    <name type="scientific">Streptomyces roseolilacinus</name>
    <dbReference type="NCBI Taxonomy" id="66904"/>
    <lineage>
        <taxon>Bacteria</taxon>
        <taxon>Bacillati</taxon>
        <taxon>Actinomycetota</taxon>
        <taxon>Actinomycetes</taxon>
        <taxon>Kitasatosporales</taxon>
        <taxon>Streptomycetaceae</taxon>
        <taxon>Streptomyces</taxon>
    </lineage>
</organism>
<dbReference type="SUPFAM" id="SSF50494">
    <property type="entry name" value="Trypsin-like serine proteases"/>
    <property type="match status" value="1"/>
</dbReference>
<dbReference type="PROSITE" id="PS50240">
    <property type="entry name" value="TRYPSIN_DOM"/>
    <property type="match status" value="1"/>
</dbReference>
<keyword evidence="3" id="KW-0378">Hydrolase</keyword>
<dbReference type="Proteomes" id="UP000654123">
    <property type="component" value="Unassembled WGS sequence"/>
</dbReference>
<dbReference type="AlphaFoldDB" id="A0A918EPI2"/>
<dbReference type="PANTHER" id="PTHR24260:SF136">
    <property type="entry name" value="GH08193P-RELATED"/>
    <property type="match status" value="1"/>
</dbReference>
<dbReference type="InterPro" id="IPR043504">
    <property type="entry name" value="Peptidase_S1_PA_chymotrypsin"/>
</dbReference>
<name>A0A918EPI2_9ACTN</name>